<evidence type="ECO:0000259" key="12">
    <source>
        <dbReference type="PROSITE" id="PS50929"/>
    </source>
</evidence>
<proteinExistence type="predicted"/>
<dbReference type="InterPro" id="IPR003593">
    <property type="entry name" value="AAA+_ATPase"/>
</dbReference>
<feature type="transmembrane region" description="Helical" evidence="10">
    <location>
        <begin position="79"/>
        <end position="106"/>
    </location>
</feature>
<dbReference type="PANTHER" id="PTHR11384:SF59">
    <property type="entry name" value="LYSOSOMAL COBALAMIN TRANSPORTER ABCD4"/>
    <property type="match status" value="1"/>
</dbReference>
<dbReference type="STRING" id="416943.SAMN05445871_1138"/>
<dbReference type="GO" id="GO:0016887">
    <property type="term" value="F:ATP hydrolysis activity"/>
    <property type="evidence" value="ECO:0007669"/>
    <property type="project" value="InterPro"/>
</dbReference>
<organism evidence="13 14">
    <name type="scientific">Paraburkholderia caballeronis</name>
    <dbReference type="NCBI Taxonomy" id="416943"/>
    <lineage>
        <taxon>Bacteria</taxon>
        <taxon>Pseudomonadati</taxon>
        <taxon>Pseudomonadota</taxon>
        <taxon>Betaproteobacteria</taxon>
        <taxon>Burkholderiales</taxon>
        <taxon>Burkholderiaceae</taxon>
        <taxon>Paraburkholderia</taxon>
    </lineage>
</organism>
<dbReference type="InterPro" id="IPR025662">
    <property type="entry name" value="Sigma_54_int_dom_ATP-bd_1"/>
</dbReference>
<feature type="transmembrane region" description="Helical" evidence="10">
    <location>
        <begin position="40"/>
        <end position="58"/>
    </location>
</feature>
<feature type="domain" description="ABC transporter" evidence="11">
    <location>
        <begin position="366"/>
        <end position="588"/>
    </location>
</feature>
<evidence type="ECO:0000256" key="10">
    <source>
        <dbReference type="SAM" id="Phobius"/>
    </source>
</evidence>
<evidence type="ECO:0000256" key="7">
    <source>
        <dbReference type="ARBA" id="ARBA00022840"/>
    </source>
</evidence>
<dbReference type="InterPro" id="IPR011527">
    <property type="entry name" value="ABC1_TM_dom"/>
</dbReference>
<reference evidence="14" key="1">
    <citation type="submission" date="2016-10" db="EMBL/GenBank/DDBJ databases">
        <authorList>
            <person name="Varghese N."/>
            <person name="Submissions S."/>
        </authorList>
    </citation>
    <scope>NUCLEOTIDE SEQUENCE [LARGE SCALE GENOMIC DNA]</scope>
    <source>
        <strain evidence="14">LMG 26416</strain>
    </source>
</reference>
<evidence type="ECO:0000256" key="6">
    <source>
        <dbReference type="ARBA" id="ARBA00022741"/>
    </source>
</evidence>
<dbReference type="EMBL" id="FOAJ01000020">
    <property type="protein sequence ID" value="SEL99934.1"/>
    <property type="molecule type" value="Genomic_DNA"/>
</dbReference>
<name>A0A1H7USY0_9BURK</name>
<gene>
    <name evidence="13" type="ORF">SAMN05192542_12088</name>
</gene>
<dbReference type="InterPro" id="IPR050835">
    <property type="entry name" value="ABC_transporter_sub-D"/>
</dbReference>
<feature type="transmembrane region" description="Helical" evidence="10">
    <location>
        <begin position="186"/>
        <end position="205"/>
    </location>
</feature>
<dbReference type="GO" id="GO:0005886">
    <property type="term" value="C:plasma membrane"/>
    <property type="evidence" value="ECO:0007669"/>
    <property type="project" value="UniProtKB-SubCell"/>
</dbReference>
<evidence type="ECO:0000256" key="8">
    <source>
        <dbReference type="ARBA" id="ARBA00022989"/>
    </source>
</evidence>
<dbReference type="Gene3D" id="1.20.1560.10">
    <property type="entry name" value="ABC transporter type 1, transmembrane domain"/>
    <property type="match status" value="1"/>
</dbReference>
<evidence type="ECO:0000256" key="3">
    <source>
        <dbReference type="ARBA" id="ARBA00022475"/>
    </source>
</evidence>
<keyword evidence="7 13" id="KW-0067">ATP-binding</keyword>
<dbReference type="Gene3D" id="3.40.50.300">
    <property type="entry name" value="P-loop containing nucleotide triphosphate hydrolases"/>
    <property type="match status" value="1"/>
</dbReference>
<evidence type="ECO:0000256" key="4">
    <source>
        <dbReference type="ARBA" id="ARBA00022519"/>
    </source>
</evidence>
<keyword evidence="14" id="KW-1185">Reference proteome</keyword>
<keyword evidence="4" id="KW-0997">Cell inner membrane</keyword>
<dbReference type="Proteomes" id="UP000199120">
    <property type="component" value="Unassembled WGS sequence"/>
</dbReference>
<dbReference type="OrthoDB" id="9810134at2"/>
<sequence length="588" mass="65928">MLPTGTIKNPKDYSLNWRFVKRLIGLIRPYWTRPGAWRSWLVFGICISYTLTEVALGAQVSLLTQRMTDALVARQQVPYWHLFVLVTLIGIVINGGVLGQCFSFVYDWMTLHWRAWLTRHLLQNYLRARTYYRIEEDGDTDNVDQRIQQETGPFCETLTLMPNVLLYTLTSFGAQGWILRSISPTLFYGVVAYGFLTALITAWLYRPYIRLNFDSTVAEADLRFGILHVRNHAETVALYRGELAEAASVDNRLVRVVRIALATLRYRLLMNVAQTGLGVVWTVMPVVVLVPLYFAGSISFGVITQGTVSAAMLLGGIQRLTQFVPMFATTVPHVVRLAQIAEKSQAVLRRAGDQTAAIQFRRGPAVQAERLTLHTPGRERTLLRGLSVRIDAGEHLLVMGQTGVGKSSLLRAMAGLWRTGEGTITMPDADQVLFLPQRPYMLLGSLREQILYPATQSSLSDAQLQALLERVRLPDLAARHGGFDAVIDWSRVLSLGEQQRIGFARALAARPRYVFLDEATSAVDVATEALLYRELEASGATFVSIGHRISLLAYHAQVLELHTEGVWRVMSAREAQEEADRLKDEDLL</sequence>
<protein>
    <submittedName>
        <fullName evidence="13">Putative ATP-binding cassette transporter</fullName>
    </submittedName>
</protein>
<keyword evidence="3" id="KW-1003">Cell membrane</keyword>
<evidence type="ECO:0000313" key="13">
    <source>
        <dbReference type="EMBL" id="SEL99934.1"/>
    </source>
</evidence>
<dbReference type="PANTHER" id="PTHR11384">
    <property type="entry name" value="ATP-BINDING CASSETTE, SUB-FAMILY D MEMBER"/>
    <property type="match status" value="1"/>
</dbReference>
<dbReference type="Pfam" id="PF00005">
    <property type="entry name" value="ABC_tran"/>
    <property type="match status" value="1"/>
</dbReference>
<evidence type="ECO:0000259" key="11">
    <source>
        <dbReference type="PROSITE" id="PS50893"/>
    </source>
</evidence>
<dbReference type="GO" id="GO:0005524">
    <property type="term" value="F:ATP binding"/>
    <property type="evidence" value="ECO:0007669"/>
    <property type="project" value="UniProtKB-KW"/>
</dbReference>
<dbReference type="InterPro" id="IPR017871">
    <property type="entry name" value="ABC_transporter-like_CS"/>
</dbReference>
<dbReference type="PROSITE" id="PS50893">
    <property type="entry name" value="ABC_TRANSPORTER_2"/>
    <property type="match status" value="1"/>
</dbReference>
<evidence type="ECO:0000256" key="9">
    <source>
        <dbReference type="ARBA" id="ARBA00023136"/>
    </source>
</evidence>
<dbReference type="RefSeq" id="WP_090542990.1">
    <property type="nucleotide sequence ID" value="NZ_FNSR01000001.1"/>
</dbReference>
<evidence type="ECO:0000256" key="5">
    <source>
        <dbReference type="ARBA" id="ARBA00022692"/>
    </source>
</evidence>
<evidence type="ECO:0000256" key="1">
    <source>
        <dbReference type="ARBA" id="ARBA00004651"/>
    </source>
</evidence>
<keyword evidence="8 10" id="KW-1133">Transmembrane helix</keyword>
<dbReference type="AlphaFoldDB" id="A0A1H7USY0"/>
<comment type="subcellular location">
    <subcellularLocation>
        <location evidence="1">Cell membrane</location>
        <topology evidence="1">Multi-pass membrane protein</topology>
    </subcellularLocation>
</comment>
<accession>A0A1H7USY0</accession>
<feature type="domain" description="ABC transmembrane type-1" evidence="12">
    <location>
        <begin position="45"/>
        <end position="329"/>
    </location>
</feature>
<dbReference type="SUPFAM" id="SSF90123">
    <property type="entry name" value="ABC transporter transmembrane region"/>
    <property type="match status" value="1"/>
</dbReference>
<dbReference type="SMART" id="SM00382">
    <property type="entry name" value="AAA"/>
    <property type="match status" value="1"/>
</dbReference>
<dbReference type="PROSITE" id="PS00675">
    <property type="entry name" value="SIGMA54_INTERACT_1"/>
    <property type="match status" value="1"/>
</dbReference>
<dbReference type="SUPFAM" id="SSF52540">
    <property type="entry name" value="P-loop containing nucleoside triphosphate hydrolases"/>
    <property type="match status" value="1"/>
</dbReference>
<feature type="transmembrane region" description="Helical" evidence="10">
    <location>
        <begin position="268"/>
        <end position="292"/>
    </location>
</feature>
<dbReference type="PROSITE" id="PS00211">
    <property type="entry name" value="ABC_TRANSPORTER_1"/>
    <property type="match status" value="1"/>
</dbReference>
<dbReference type="CDD" id="cd03223">
    <property type="entry name" value="ABCD_peroxisomal_ALDP"/>
    <property type="match status" value="1"/>
</dbReference>
<dbReference type="Pfam" id="PF06472">
    <property type="entry name" value="ABC_membrane_2"/>
    <property type="match status" value="1"/>
</dbReference>
<dbReference type="PROSITE" id="PS50929">
    <property type="entry name" value="ABC_TM1F"/>
    <property type="match status" value="1"/>
</dbReference>
<feature type="transmembrane region" description="Helical" evidence="10">
    <location>
        <begin position="298"/>
        <end position="317"/>
    </location>
</feature>
<dbReference type="InterPro" id="IPR036640">
    <property type="entry name" value="ABC1_TM_sf"/>
</dbReference>
<evidence type="ECO:0000256" key="2">
    <source>
        <dbReference type="ARBA" id="ARBA00022448"/>
    </source>
</evidence>
<dbReference type="GO" id="GO:0140359">
    <property type="term" value="F:ABC-type transporter activity"/>
    <property type="evidence" value="ECO:0007669"/>
    <property type="project" value="InterPro"/>
</dbReference>
<dbReference type="InterPro" id="IPR003439">
    <property type="entry name" value="ABC_transporter-like_ATP-bd"/>
</dbReference>
<dbReference type="InterPro" id="IPR027417">
    <property type="entry name" value="P-loop_NTPase"/>
</dbReference>
<evidence type="ECO:0000313" key="14">
    <source>
        <dbReference type="Proteomes" id="UP000199120"/>
    </source>
</evidence>
<keyword evidence="9 10" id="KW-0472">Membrane</keyword>
<keyword evidence="5 10" id="KW-0812">Transmembrane</keyword>
<keyword evidence="6" id="KW-0547">Nucleotide-binding</keyword>
<keyword evidence="2" id="KW-0813">Transport</keyword>